<evidence type="ECO:0000313" key="3">
    <source>
        <dbReference type="Proteomes" id="UP000187209"/>
    </source>
</evidence>
<evidence type="ECO:0000256" key="1">
    <source>
        <dbReference type="SAM" id="Phobius"/>
    </source>
</evidence>
<protein>
    <submittedName>
        <fullName evidence="2">Uncharacterized protein</fullName>
    </submittedName>
</protein>
<keyword evidence="1" id="KW-0472">Membrane</keyword>
<evidence type="ECO:0000313" key="2">
    <source>
        <dbReference type="EMBL" id="OMJ76769.1"/>
    </source>
</evidence>
<reference evidence="2 3" key="1">
    <citation type="submission" date="2016-11" db="EMBL/GenBank/DDBJ databases">
        <title>The macronuclear genome of Stentor coeruleus: a giant cell with tiny introns.</title>
        <authorList>
            <person name="Slabodnick M."/>
            <person name="Ruby J.G."/>
            <person name="Reiff S.B."/>
            <person name="Swart E.C."/>
            <person name="Gosai S."/>
            <person name="Prabakaran S."/>
            <person name="Witkowska E."/>
            <person name="Larue G.E."/>
            <person name="Fisher S."/>
            <person name="Freeman R.M."/>
            <person name="Gunawardena J."/>
            <person name="Chu W."/>
            <person name="Stover N.A."/>
            <person name="Gregory B.D."/>
            <person name="Nowacki M."/>
            <person name="Derisi J."/>
            <person name="Roy S.W."/>
            <person name="Marshall W.F."/>
            <person name="Sood P."/>
        </authorList>
    </citation>
    <scope>NUCLEOTIDE SEQUENCE [LARGE SCALE GENOMIC DNA]</scope>
    <source>
        <strain evidence="2">WM001</strain>
    </source>
</reference>
<gene>
    <name evidence="2" type="ORF">SteCoe_23782</name>
</gene>
<proteinExistence type="predicted"/>
<name>A0A1R2BJ46_9CILI</name>
<organism evidence="2 3">
    <name type="scientific">Stentor coeruleus</name>
    <dbReference type="NCBI Taxonomy" id="5963"/>
    <lineage>
        <taxon>Eukaryota</taxon>
        <taxon>Sar</taxon>
        <taxon>Alveolata</taxon>
        <taxon>Ciliophora</taxon>
        <taxon>Postciliodesmatophora</taxon>
        <taxon>Heterotrichea</taxon>
        <taxon>Heterotrichida</taxon>
        <taxon>Stentoridae</taxon>
        <taxon>Stentor</taxon>
    </lineage>
</organism>
<keyword evidence="1" id="KW-1133">Transmembrane helix</keyword>
<comment type="caution">
    <text evidence="2">The sequence shown here is derived from an EMBL/GenBank/DDBJ whole genome shotgun (WGS) entry which is preliminary data.</text>
</comment>
<sequence length="734" mass="85434">MSFSTHTKIQYLIFIFTLLFIVSTIYLFSPFQTSSYIYNILISQEHIFNTNTSNQILSTNKTLSYLNNDEILQNSSRQKSEEDSNKVDVKPKIIDDFKSKFVEVKEKRLRADEEITDLSTTCKPYNFDSFGLKRIFDKKIEIFYECKRNNMPYVVLNTTYVQVECPNGDPGWYLLGPSLEFETYKISYPKINWKPFMGKIEVEVNYYEFVMVYCTEFNKQSKVQNKFLPLAYDRASKLANQFSSSYKPFGMHVIILSSLSRQQFYTTLTETAEFINTEIEENDIYNAYDFLINNGQSKKSRESFISMLLGKNIEEHLKYVKGANCTKDIFDDFFKEIQEDSVWKYYEKMGYVTMIGFDNMENDTCHDFGKKINTDHSLAGFWNTARGVFKYDSKDFTNKCFGDKNAHKIVLEYLEQFIRNYQGVNKFSINKITVGLDSENNSVTVLDKNLKNTIYNIIQIYKNSNEDFMIMLTSDHGWETKTFNNFIDNFIESSSSLNILFTKKSLINSLGSQTNNILSYNTQKLISPTDWYLSLHHLAHAPYGELQSSSTIYKSIKNKVKNSNFLSVFMEKITDTRTCLDIDIFDHFCQCTEFETIPLNSLILKKGIFPVVILTAEHLNSYYIDGIFCKDIDIDEILEVYQLRLNLDSEDGNGLIKVISSVVGFINVRIEFLIYVGVEAEIEKMESLSNYPVKRHFFDRKNGLVEVGFVVVKARRIDEHKCKDKKMAHDVCLC</sequence>
<dbReference type="GO" id="GO:0005615">
    <property type="term" value="C:extracellular space"/>
    <property type="evidence" value="ECO:0007669"/>
    <property type="project" value="TreeGrafter"/>
</dbReference>
<dbReference type="InterPro" id="IPR004245">
    <property type="entry name" value="DUF229"/>
</dbReference>
<feature type="transmembrane region" description="Helical" evidence="1">
    <location>
        <begin position="12"/>
        <end position="29"/>
    </location>
</feature>
<keyword evidence="1" id="KW-0812">Transmembrane</keyword>
<dbReference type="PANTHER" id="PTHR10974:SF1">
    <property type="entry name" value="FI08016P-RELATED"/>
    <property type="match status" value="1"/>
</dbReference>
<dbReference type="Proteomes" id="UP000187209">
    <property type="component" value="Unassembled WGS sequence"/>
</dbReference>
<dbReference type="OrthoDB" id="413313at2759"/>
<dbReference type="PANTHER" id="PTHR10974">
    <property type="entry name" value="FI08016P-RELATED"/>
    <property type="match status" value="1"/>
</dbReference>
<dbReference type="EMBL" id="MPUH01000612">
    <property type="protein sequence ID" value="OMJ76769.1"/>
    <property type="molecule type" value="Genomic_DNA"/>
</dbReference>
<accession>A0A1R2BJ46</accession>
<dbReference type="AlphaFoldDB" id="A0A1R2BJ46"/>
<dbReference type="Pfam" id="PF02995">
    <property type="entry name" value="DUF229"/>
    <property type="match status" value="1"/>
</dbReference>
<keyword evidence="3" id="KW-1185">Reference proteome</keyword>